<feature type="transmembrane region" description="Helical" evidence="1">
    <location>
        <begin position="131"/>
        <end position="152"/>
    </location>
</feature>
<name>A0AA97AHE7_9CYAN</name>
<dbReference type="EMBL" id="CP053586">
    <property type="protein sequence ID" value="WNZ25380.1"/>
    <property type="molecule type" value="Genomic_DNA"/>
</dbReference>
<keyword evidence="2" id="KW-0378">Hydrolase</keyword>
<feature type="transmembrane region" description="Helical" evidence="1">
    <location>
        <begin position="104"/>
        <end position="124"/>
    </location>
</feature>
<feature type="transmembrane region" description="Helical" evidence="1">
    <location>
        <begin position="70"/>
        <end position="92"/>
    </location>
</feature>
<feature type="transmembrane region" description="Helical" evidence="1">
    <location>
        <begin position="280"/>
        <end position="301"/>
    </location>
</feature>
<keyword evidence="1" id="KW-1133">Transmembrane helix</keyword>
<dbReference type="RefSeq" id="WP_316431522.1">
    <property type="nucleotide sequence ID" value="NZ_CP053586.1"/>
</dbReference>
<dbReference type="GO" id="GO:0006508">
    <property type="term" value="P:proteolysis"/>
    <property type="evidence" value="ECO:0007669"/>
    <property type="project" value="UniProtKB-KW"/>
</dbReference>
<reference evidence="2" key="1">
    <citation type="submission" date="2020-05" db="EMBL/GenBank/DDBJ databases">
        <authorList>
            <person name="Zhu T."/>
            <person name="Keshari N."/>
            <person name="Lu X."/>
        </authorList>
    </citation>
    <scope>NUCLEOTIDE SEQUENCE</scope>
    <source>
        <strain evidence="2">NK1-12</strain>
    </source>
</reference>
<dbReference type="GO" id="GO:0008233">
    <property type="term" value="F:peptidase activity"/>
    <property type="evidence" value="ECO:0007669"/>
    <property type="project" value="UniProtKB-KW"/>
</dbReference>
<keyword evidence="1" id="KW-0812">Transmembrane</keyword>
<accession>A0AA97AHE7</accession>
<protein>
    <submittedName>
        <fullName evidence="2">CAAX protease</fullName>
    </submittedName>
</protein>
<dbReference type="AlphaFoldDB" id="A0AA97AHE7"/>
<feature type="transmembrane region" description="Helical" evidence="1">
    <location>
        <begin position="321"/>
        <end position="342"/>
    </location>
</feature>
<feature type="transmembrane region" description="Helical" evidence="1">
    <location>
        <begin position="36"/>
        <end position="58"/>
    </location>
</feature>
<proteinExistence type="predicted"/>
<sequence>MPDPLFNSLGDLLGGAFLLSQDAFRTVVRLPQGQTLAILVVLLAGLSLAIGQSIILFVNQIKPLRFVFSLVLMAILFVFGFLFLVFSTWLVGWLPGFARLPWGSLVRALGLSYAPLLLSFLGAMPYAGVPILNLLSVWHLLAMVVAVSALTPQNLSNAVVYVMFGWVMLQLLKGTIGQPIANLGGRLMRRVAGVDVVSQRSQLKQLVDAGLETRIASAGTPSSSTAGNSAFATSSQSSVLPFENSSIVSSSGVAALEIPTKDTETIGIRLEHEFQRIPQVIRLGLILLGMIVLFMVVVVLLRPVRDSLFIWHDSLPRFVRWVFDLSWIGIVALIFAGLLAPLEALGWWAGWYGDEVETVSLEPSVDRISSPVSIEDRPSRYVVYMDGVGQSGEEYTPDIVDFLTALAPALPKDMALVQGLMLYSMGNRSLRENRPLAWLWRTADRMRWANPMAVLGLLVNVRNAWAVAVSADKRYGPIYNQGIAQVVYDGLLKHGYQPNDGTPITMIGYSGGAHMSVAIAPYLKRVLGGNIQVISLGGVMSANNNFLKLEHLYHLVGEKDVVAALGPILFPGRRKFFPLSYWNRAMRKGKITEINLGPMGHQVPGGIMDPKAYLPNGESHLQHTIGVILSILEGQLVGATPTRPRQLSNYELYKQADFNNYTYYPLTQTVDPQWYRPLGDWMGRLILPQPAERRQLRGVWFEVHHVPKGYESLIGQTVALRWTEIPSVKQRVRAVTRDVNFSVDAEYSSQYGGSIHPVRLNHWQQVGPLESLAGSHPTDDLIVMLAGEVEVRESGVRSDAGRLFGTALYTRHQPVEITGRYYGLVRFEAPISGTDRFQVRHFNARTRQFDGPTEVVRLPQVVMAQCYGSYPSTTNQLEQSPFNEAGWYIYGAKDAAGYFVVQSLGPRSLFRLDPDRVVFGNKASYRYIRRESWADAVAQKGKVASVLCVGNRQIKQIRPAIDDWKVGDRALLLHVYGGIGGNKKEPAAATPIFFGHFAYGFATVVHDPLSGERRFEIQYYQVYTHNTDGLTAGTLHWSRYMGDRQFGWLGTRPVCDILIKFEPFTGYFDINGTRVSALNRMLNQLEAMTARYRTGDGTGATYVGPANNCAQDANQALFASLRSLSESIEEHQTLLQSWLADNPAQAQRYQQLLKLKDTLYQRLQTLGSPRSDWESNEFNLGTTLEDEPLRNLWMGLSSWRTLLPRKASDTVVQVFLEQGASVWVLRTNQVGGYDPDIEPIAPMTL</sequence>
<keyword evidence="1" id="KW-0472">Membrane</keyword>
<organism evidence="2">
    <name type="scientific">Leptolyngbya sp. NK1-12</name>
    <dbReference type="NCBI Taxonomy" id="2547451"/>
    <lineage>
        <taxon>Bacteria</taxon>
        <taxon>Bacillati</taxon>
        <taxon>Cyanobacteriota</taxon>
        <taxon>Cyanophyceae</taxon>
        <taxon>Leptolyngbyales</taxon>
        <taxon>Leptolyngbyaceae</taxon>
        <taxon>Leptolyngbya group</taxon>
        <taxon>Leptolyngbya</taxon>
    </lineage>
</organism>
<gene>
    <name evidence="2" type="ORF">HJG54_22685</name>
</gene>
<keyword evidence="2" id="KW-0645">Protease</keyword>
<evidence type="ECO:0000313" key="2">
    <source>
        <dbReference type="EMBL" id="WNZ25380.1"/>
    </source>
</evidence>
<evidence type="ECO:0000256" key="1">
    <source>
        <dbReference type="SAM" id="Phobius"/>
    </source>
</evidence>